<comment type="caution">
    <text evidence="1">The sequence shown here is derived from an EMBL/GenBank/DDBJ whole genome shotgun (WGS) entry which is preliminary data.</text>
</comment>
<proteinExistence type="predicted"/>
<keyword evidence="2" id="KW-1185">Reference proteome</keyword>
<sequence>MALTRKLEMDVELKTSADRFWKGIGEINYLFPKLFPDIYKSIEVLEGDGTSVGTLRRVTFGAGLMGMPSTTTRIDILDEESKTISHSVIEGEVLKQYKWFSDKMVVEAKEEGGGCVMHWSCQYEKINEESPEADSFKDFNSNLLQRFDAYLFDEGKEN</sequence>
<dbReference type="Proteomes" id="UP001060085">
    <property type="component" value="Linkage Group LG04"/>
</dbReference>
<evidence type="ECO:0000313" key="2">
    <source>
        <dbReference type="Proteomes" id="UP001060085"/>
    </source>
</evidence>
<organism evidence="1 2">
    <name type="scientific">Catharanthus roseus</name>
    <name type="common">Madagascar periwinkle</name>
    <name type="synonym">Vinca rosea</name>
    <dbReference type="NCBI Taxonomy" id="4058"/>
    <lineage>
        <taxon>Eukaryota</taxon>
        <taxon>Viridiplantae</taxon>
        <taxon>Streptophyta</taxon>
        <taxon>Embryophyta</taxon>
        <taxon>Tracheophyta</taxon>
        <taxon>Spermatophyta</taxon>
        <taxon>Magnoliopsida</taxon>
        <taxon>eudicotyledons</taxon>
        <taxon>Gunneridae</taxon>
        <taxon>Pentapetalae</taxon>
        <taxon>asterids</taxon>
        <taxon>lamiids</taxon>
        <taxon>Gentianales</taxon>
        <taxon>Apocynaceae</taxon>
        <taxon>Rauvolfioideae</taxon>
        <taxon>Vinceae</taxon>
        <taxon>Catharanthinae</taxon>
        <taxon>Catharanthus</taxon>
    </lineage>
</organism>
<reference evidence="2" key="1">
    <citation type="journal article" date="2023" name="Nat. Plants">
        <title>Single-cell RNA sequencing provides a high-resolution roadmap for understanding the multicellular compartmentation of specialized metabolism.</title>
        <authorList>
            <person name="Sun S."/>
            <person name="Shen X."/>
            <person name="Li Y."/>
            <person name="Li Y."/>
            <person name="Wang S."/>
            <person name="Li R."/>
            <person name="Zhang H."/>
            <person name="Shen G."/>
            <person name="Guo B."/>
            <person name="Wei J."/>
            <person name="Xu J."/>
            <person name="St-Pierre B."/>
            <person name="Chen S."/>
            <person name="Sun C."/>
        </authorList>
    </citation>
    <scope>NUCLEOTIDE SEQUENCE [LARGE SCALE GENOMIC DNA]</scope>
</reference>
<evidence type="ECO:0000313" key="1">
    <source>
        <dbReference type="EMBL" id="KAI5668247.1"/>
    </source>
</evidence>
<name>A0ACC0B6I7_CATRO</name>
<protein>
    <submittedName>
        <fullName evidence="1">Uncharacterized protein</fullName>
    </submittedName>
</protein>
<dbReference type="EMBL" id="CM044704">
    <property type="protein sequence ID" value="KAI5668247.1"/>
    <property type="molecule type" value="Genomic_DNA"/>
</dbReference>
<gene>
    <name evidence="1" type="ORF">M9H77_18100</name>
</gene>
<accession>A0ACC0B6I7</accession>